<dbReference type="AlphaFoldDB" id="A0A8J5SWJ0"/>
<dbReference type="EMBL" id="JAAALK010000086">
    <property type="protein sequence ID" value="KAG8082436.1"/>
    <property type="molecule type" value="Genomic_DNA"/>
</dbReference>
<dbReference type="Proteomes" id="UP000729402">
    <property type="component" value="Unassembled WGS sequence"/>
</dbReference>
<proteinExistence type="predicted"/>
<name>A0A8J5SWJ0_ZIZPA</name>
<organism evidence="2 3">
    <name type="scientific">Zizania palustris</name>
    <name type="common">Northern wild rice</name>
    <dbReference type="NCBI Taxonomy" id="103762"/>
    <lineage>
        <taxon>Eukaryota</taxon>
        <taxon>Viridiplantae</taxon>
        <taxon>Streptophyta</taxon>
        <taxon>Embryophyta</taxon>
        <taxon>Tracheophyta</taxon>
        <taxon>Spermatophyta</taxon>
        <taxon>Magnoliopsida</taxon>
        <taxon>Liliopsida</taxon>
        <taxon>Poales</taxon>
        <taxon>Poaceae</taxon>
        <taxon>BOP clade</taxon>
        <taxon>Oryzoideae</taxon>
        <taxon>Oryzeae</taxon>
        <taxon>Zizaniinae</taxon>
        <taxon>Zizania</taxon>
    </lineage>
</organism>
<evidence type="ECO:0000256" key="1">
    <source>
        <dbReference type="SAM" id="SignalP"/>
    </source>
</evidence>
<feature type="signal peptide" evidence="1">
    <location>
        <begin position="1"/>
        <end position="24"/>
    </location>
</feature>
<reference evidence="2" key="2">
    <citation type="submission" date="2021-02" db="EMBL/GenBank/DDBJ databases">
        <authorList>
            <person name="Kimball J.A."/>
            <person name="Haas M.W."/>
            <person name="Macchietto M."/>
            <person name="Kono T."/>
            <person name="Duquette J."/>
            <person name="Shao M."/>
        </authorList>
    </citation>
    <scope>NUCLEOTIDE SEQUENCE</scope>
    <source>
        <tissue evidence="2">Fresh leaf tissue</tissue>
    </source>
</reference>
<keyword evidence="3" id="KW-1185">Reference proteome</keyword>
<evidence type="ECO:0000313" key="3">
    <source>
        <dbReference type="Proteomes" id="UP000729402"/>
    </source>
</evidence>
<comment type="caution">
    <text evidence="2">The sequence shown here is derived from an EMBL/GenBank/DDBJ whole genome shotgun (WGS) entry which is preliminary data.</text>
</comment>
<reference evidence="2" key="1">
    <citation type="journal article" date="2021" name="bioRxiv">
        <title>Whole Genome Assembly and Annotation of Northern Wild Rice, Zizania palustris L., Supports a Whole Genome Duplication in the Zizania Genus.</title>
        <authorList>
            <person name="Haas M."/>
            <person name="Kono T."/>
            <person name="Macchietto M."/>
            <person name="Millas R."/>
            <person name="McGilp L."/>
            <person name="Shao M."/>
            <person name="Duquette J."/>
            <person name="Hirsch C.N."/>
            <person name="Kimball J."/>
        </authorList>
    </citation>
    <scope>NUCLEOTIDE SEQUENCE</scope>
    <source>
        <tissue evidence="2">Fresh leaf tissue</tissue>
    </source>
</reference>
<protein>
    <submittedName>
        <fullName evidence="2">Uncharacterized protein</fullName>
    </submittedName>
</protein>
<evidence type="ECO:0000313" key="2">
    <source>
        <dbReference type="EMBL" id="KAG8082436.1"/>
    </source>
</evidence>
<accession>A0A8J5SWJ0</accession>
<gene>
    <name evidence="2" type="ORF">GUJ93_ZPchr0014g47540</name>
</gene>
<keyword evidence="1" id="KW-0732">Signal</keyword>
<feature type="chain" id="PRO_5035189075" evidence="1">
    <location>
        <begin position="25"/>
        <end position="131"/>
    </location>
</feature>
<sequence>MLGGSVIVIYELMFLIDSTSPCSATLVCVTNCFNLLLLMTTEPYSHEYFAQDHVQHYRSGSHSMSLVSREVPYFLFCFMCIYNVAMDSVVISHRLTSGDVNYVKSELQKTSNKIRYVKILRTTVDAVINYP</sequence>